<dbReference type="GO" id="GO:0016705">
    <property type="term" value="F:oxidoreductase activity, acting on paired donors, with incorporation or reduction of molecular oxygen"/>
    <property type="evidence" value="ECO:0007669"/>
    <property type="project" value="InterPro"/>
</dbReference>
<organism evidence="12 13">
    <name type="scientific">Fibroporia radiculosa</name>
    <dbReference type="NCBI Taxonomy" id="599839"/>
    <lineage>
        <taxon>Eukaryota</taxon>
        <taxon>Fungi</taxon>
        <taxon>Dikarya</taxon>
        <taxon>Basidiomycota</taxon>
        <taxon>Agaricomycotina</taxon>
        <taxon>Agaricomycetes</taxon>
        <taxon>Polyporales</taxon>
        <taxon>Fibroporiaceae</taxon>
        <taxon>Fibroporia</taxon>
    </lineage>
</organism>
<dbReference type="STRING" id="599839.J4IC27"/>
<evidence type="ECO:0000256" key="2">
    <source>
        <dbReference type="ARBA" id="ARBA00004167"/>
    </source>
</evidence>
<evidence type="ECO:0000256" key="3">
    <source>
        <dbReference type="ARBA" id="ARBA00010617"/>
    </source>
</evidence>
<dbReference type="InterPro" id="IPR036396">
    <property type="entry name" value="Cyt_P450_sf"/>
</dbReference>
<keyword evidence="10" id="KW-0503">Monooxygenase</keyword>
<dbReference type="OrthoDB" id="2789670at2759"/>
<evidence type="ECO:0000256" key="7">
    <source>
        <dbReference type="ARBA" id="ARBA00022989"/>
    </source>
</evidence>
<comment type="subcellular location">
    <subcellularLocation>
        <location evidence="2">Membrane</location>
        <topology evidence="2">Single-pass membrane protein</topology>
    </subcellularLocation>
</comment>
<dbReference type="AlphaFoldDB" id="J4IC27"/>
<keyword evidence="4" id="KW-0349">Heme</keyword>
<dbReference type="PANTHER" id="PTHR46300:SF7">
    <property type="entry name" value="P450, PUTATIVE (EUROFUNG)-RELATED"/>
    <property type="match status" value="1"/>
</dbReference>
<dbReference type="SUPFAM" id="SSF48264">
    <property type="entry name" value="Cytochrome P450"/>
    <property type="match status" value="1"/>
</dbReference>
<dbReference type="GeneID" id="24100592"/>
<evidence type="ECO:0000256" key="6">
    <source>
        <dbReference type="ARBA" id="ARBA00022723"/>
    </source>
</evidence>
<keyword evidence="7" id="KW-1133">Transmembrane helix</keyword>
<dbReference type="RefSeq" id="XP_012184964.1">
    <property type="nucleotide sequence ID" value="XM_012329574.1"/>
</dbReference>
<keyword evidence="13" id="KW-1185">Reference proteome</keyword>
<evidence type="ECO:0000256" key="4">
    <source>
        <dbReference type="ARBA" id="ARBA00022617"/>
    </source>
</evidence>
<dbReference type="GO" id="GO:0016020">
    <property type="term" value="C:membrane"/>
    <property type="evidence" value="ECO:0007669"/>
    <property type="project" value="UniProtKB-SubCell"/>
</dbReference>
<protein>
    <recommendedName>
        <fullName evidence="14">Cytochrome P450</fullName>
    </recommendedName>
</protein>
<evidence type="ECO:0000313" key="12">
    <source>
        <dbReference type="EMBL" id="CCM05681.1"/>
    </source>
</evidence>
<gene>
    <name evidence="12" type="ORF">FIBRA_07912</name>
</gene>
<evidence type="ECO:0000256" key="9">
    <source>
        <dbReference type="ARBA" id="ARBA00023004"/>
    </source>
</evidence>
<dbReference type="GO" id="GO:0005506">
    <property type="term" value="F:iron ion binding"/>
    <property type="evidence" value="ECO:0007669"/>
    <property type="project" value="InterPro"/>
</dbReference>
<name>J4IC27_9APHY</name>
<keyword evidence="5" id="KW-0812">Transmembrane</keyword>
<dbReference type="GO" id="GO:0020037">
    <property type="term" value="F:heme binding"/>
    <property type="evidence" value="ECO:0007669"/>
    <property type="project" value="InterPro"/>
</dbReference>
<dbReference type="InterPro" id="IPR050364">
    <property type="entry name" value="Cytochrome_P450_fung"/>
</dbReference>
<keyword evidence="9" id="KW-0408">Iron</keyword>
<comment type="similarity">
    <text evidence="3">Belongs to the cytochrome P450 family.</text>
</comment>
<evidence type="ECO:0000256" key="1">
    <source>
        <dbReference type="ARBA" id="ARBA00001971"/>
    </source>
</evidence>
<evidence type="ECO:0000256" key="11">
    <source>
        <dbReference type="ARBA" id="ARBA00023136"/>
    </source>
</evidence>
<comment type="cofactor">
    <cofactor evidence="1">
        <name>heme</name>
        <dbReference type="ChEBI" id="CHEBI:30413"/>
    </cofactor>
</comment>
<reference evidence="12 13" key="1">
    <citation type="journal article" date="2012" name="Appl. Environ. Microbiol.">
        <title>Short-read sequencing for genomic analysis of the brown rot fungus Fibroporia radiculosa.</title>
        <authorList>
            <person name="Tang J.D."/>
            <person name="Perkins A.D."/>
            <person name="Sonstegard T.S."/>
            <person name="Schroeder S.G."/>
            <person name="Burgess S.C."/>
            <person name="Diehl S.V."/>
        </authorList>
    </citation>
    <scope>NUCLEOTIDE SEQUENCE [LARGE SCALE GENOMIC DNA]</scope>
    <source>
        <strain evidence="12 13">TFFH 294</strain>
    </source>
</reference>
<sequence length="291" mass="33534">MDVSGYGETSALGDSICRAAADLSYEKPFSRRLTILGSKLSPRRTPLPPGPKPEFYYGNFRHLPTKYPWRTYEKWGREHGPVVYFHALSKKYIVLNTSKAAADLLDARADIYSDRPMYTFVLELVGRKKAVSNSSSVHPHFKKYRKVLATGLNARATKSYANLQTDQLHLLLLNLVKTTEQFISHIQRYGVAVILKLTYGWTLSEGANDPILSVVDEVLNLQRELTRTGRWLVDNYPIRMSLSLLFLHTGSLIMHIVRYVPEWFPFASFQRAARKYKTQFLQIDEFPWNWV</sequence>
<evidence type="ECO:0000313" key="13">
    <source>
        <dbReference type="Proteomes" id="UP000006352"/>
    </source>
</evidence>
<accession>J4IC27</accession>
<dbReference type="Proteomes" id="UP000006352">
    <property type="component" value="Unassembled WGS sequence"/>
</dbReference>
<keyword evidence="6" id="KW-0479">Metal-binding</keyword>
<dbReference type="InParanoid" id="J4IC27"/>
<dbReference type="HOGENOM" id="CLU_001570_2_2_1"/>
<keyword evidence="8" id="KW-0560">Oxidoreductase</keyword>
<evidence type="ECO:0000256" key="5">
    <source>
        <dbReference type="ARBA" id="ARBA00022692"/>
    </source>
</evidence>
<evidence type="ECO:0000256" key="10">
    <source>
        <dbReference type="ARBA" id="ARBA00023033"/>
    </source>
</evidence>
<evidence type="ECO:0000256" key="8">
    <source>
        <dbReference type="ARBA" id="ARBA00023002"/>
    </source>
</evidence>
<dbReference type="Gene3D" id="1.10.630.10">
    <property type="entry name" value="Cytochrome P450"/>
    <property type="match status" value="1"/>
</dbReference>
<evidence type="ECO:0008006" key="14">
    <source>
        <dbReference type="Google" id="ProtNLM"/>
    </source>
</evidence>
<dbReference type="Pfam" id="PF00067">
    <property type="entry name" value="p450"/>
    <property type="match status" value="1"/>
</dbReference>
<dbReference type="InterPro" id="IPR001128">
    <property type="entry name" value="Cyt_P450"/>
</dbReference>
<dbReference type="GO" id="GO:0004497">
    <property type="term" value="F:monooxygenase activity"/>
    <property type="evidence" value="ECO:0007669"/>
    <property type="project" value="UniProtKB-KW"/>
</dbReference>
<proteinExistence type="inferred from homology"/>
<dbReference type="PANTHER" id="PTHR46300">
    <property type="entry name" value="P450, PUTATIVE (EUROFUNG)-RELATED-RELATED"/>
    <property type="match status" value="1"/>
</dbReference>
<keyword evidence="11" id="KW-0472">Membrane</keyword>
<dbReference type="EMBL" id="HE797201">
    <property type="protein sequence ID" value="CCM05681.1"/>
    <property type="molecule type" value="Genomic_DNA"/>
</dbReference>